<dbReference type="Pfam" id="PF14382">
    <property type="entry name" value="ECR1_N"/>
    <property type="match status" value="1"/>
</dbReference>
<dbReference type="GO" id="GO:0034475">
    <property type="term" value="P:U4 snRNA 3'-end processing"/>
    <property type="evidence" value="ECO:0007669"/>
    <property type="project" value="TreeGrafter"/>
</dbReference>
<keyword evidence="11" id="KW-1185">Reference proteome</keyword>
<accession>A0A0T6AYS8</accession>
<feature type="domain" description="K Homology" evidence="8">
    <location>
        <begin position="170"/>
        <end position="209"/>
    </location>
</feature>
<dbReference type="PANTHER" id="PTHR21321">
    <property type="entry name" value="PNAS-3 RELATED"/>
    <property type="match status" value="1"/>
</dbReference>
<evidence type="ECO:0000256" key="5">
    <source>
        <dbReference type="ARBA" id="ARBA00022884"/>
    </source>
</evidence>
<dbReference type="CDD" id="cd22525">
    <property type="entry name" value="KH-I_Rrp4_eukar"/>
    <property type="match status" value="1"/>
</dbReference>
<dbReference type="GO" id="GO:0071038">
    <property type="term" value="P:TRAMP-dependent tRNA surveillance pathway"/>
    <property type="evidence" value="ECO:0007669"/>
    <property type="project" value="TreeGrafter"/>
</dbReference>
<evidence type="ECO:0000313" key="11">
    <source>
        <dbReference type="Proteomes" id="UP000051574"/>
    </source>
</evidence>
<dbReference type="CDD" id="cd05789">
    <property type="entry name" value="S1_Rrp4"/>
    <property type="match status" value="1"/>
</dbReference>
<dbReference type="FunFam" id="2.40.50.140:FF:000038">
    <property type="entry name" value="Exosome complex component RRP4"/>
    <property type="match status" value="1"/>
</dbReference>
<name>A0A0T6AYS8_9SCAR</name>
<dbReference type="Gene3D" id="2.40.50.100">
    <property type="match status" value="1"/>
</dbReference>
<comment type="similarity">
    <text evidence="2">Belongs to the RRP4 family.</text>
</comment>
<dbReference type="GO" id="GO:0000176">
    <property type="term" value="C:nuclear exosome (RNase complex)"/>
    <property type="evidence" value="ECO:0007669"/>
    <property type="project" value="TreeGrafter"/>
</dbReference>
<keyword evidence="6" id="KW-0539">Nucleus</keyword>
<dbReference type="PANTHER" id="PTHR21321:SF4">
    <property type="entry name" value="EXOSOME COMPLEX COMPONENT RRP4"/>
    <property type="match status" value="1"/>
</dbReference>
<keyword evidence="5" id="KW-0694">RNA-binding</keyword>
<dbReference type="SUPFAM" id="SSF54791">
    <property type="entry name" value="Eukaryotic type KH-domain (KH-domain type I)"/>
    <property type="match status" value="1"/>
</dbReference>
<dbReference type="GO" id="GO:0000177">
    <property type="term" value="C:cytoplasmic exosome (RNase complex)"/>
    <property type="evidence" value="ECO:0007669"/>
    <property type="project" value="TreeGrafter"/>
</dbReference>
<dbReference type="InterPro" id="IPR048565">
    <property type="entry name" value="S1_RRP4"/>
</dbReference>
<dbReference type="InterPro" id="IPR012340">
    <property type="entry name" value="NA-bd_OB-fold"/>
</dbReference>
<evidence type="ECO:0000313" key="10">
    <source>
        <dbReference type="EMBL" id="KRT80218.1"/>
    </source>
</evidence>
<sequence length="296" mass="33424">MPPKIQIRLAADRVNYTIAVNQRVPKIYTPGQIITKQNEFMRGHGTYEEEGDLKASVAGVKEEINKLISIRPLKCRYNGETGDVVIGRITEVQQKRWKVDTNSRLDSVLLLSSVNLPGGELRRRSAEDEHMMRKYLQEGDLISAEVQNVFADGSLSLHTRSLKYGKLSQGVLVKVFPTLIKRSKTRFHNLPIGASIILGNNGYIWISPTINVEEPSVGGFMQNLDEVISKPERETIARLRNCIQALAQCKMMLYDTSILYAYEESLKYDVKELLVPEAIVDLGILTQERISMLMNS</sequence>
<dbReference type="GO" id="GO:0071035">
    <property type="term" value="P:nuclear polyadenylation-dependent rRNA catabolic process"/>
    <property type="evidence" value="ECO:0007669"/>
    <property type="project" value="TreeGrafter"/>
</dbReference>
<protein>
    <submittedName>
        <fullName evidence="10">Uncharacterized protein</fullName>
    </submittedName>
</protein>
<proteinExistence type="inferred from homology"/>
<dbReference type="SUPFAM" id="SSF110324">
    <property type="entry name" value="Ribosomal L27 protein-like"/>
    <property type="match status" value="1"/>
</dbReference>
<organism evidence="10 11">
    <name type="scientific">Oryctes borbonicus</name>
    <dbReference type="NCBI Taxonomy" id="1629725"/>
    <lineage>
        <taxon>Eukaryota</taxon>
        <taxon>Metazoa</taxon>
        <taxon>Ecdysozoa</taxon>
        <taxon>Arthropoda</taxon>
        <taxon>Hexapoda</taxon>
        <taxon>Insecta</taxon>
        <taxon>Pterygota</taxon>
        <taxon>Neoptera</taxon>
        <taxon>Endopterygota</taxon>
        <taxon>Coleoptera</taxon>
        <taxon>Polyphaga</taxon>
        <taxon>Scarabaeiformia</taxon>
        <taxon>Scarabaeidae</taxon>
        <taxon>Dynastinae</taxon>
        <taxon>Oryctes</taxon>
    </lineage>
</organism>
<dbReference type="AlphaFoldDB" id="A0A0T6AYS8"/>
<dbReference type="GO" id="GO:0071051">
    <property type="term" value="P:poly(A)-dependent snoRNA 3'-end processing"/>
    <property type="evidence" value="ECO:0007669"/>
    <property type="project" value="TreeGrafter"/>
</dbReference>
<comment type="caution">
    <text evidence="10">The sequence shown here is derived from an EMBL/GenBank/DDBJ whole genome shotgun (WGS) entry which is preliminary data.</text>
</comment>
<evidence type="ECO:0000259" key="7">
    <source>
        <dbReference type="Pfam" id="PF14382"/>
    </source>
</evidence>
<gene>
    <name evidence="10" type="ORF">AMK59_8063</name>
</gene>
<dbReference type="EMBL" id="LJIG01022505">
    <property type="protein sequence ID" value="KRT80218.1"/>
    <property type="molecule type" value="Genomic_DNA"/>
</dbReference>
<dbReference type="GO" id="GO:0010468">
    <property type="term" value="P:regulation of gene expression"/>
    <property type="evidence" value="ECO:0007669"/>
    <property type="project" value="UniProtKB-ARBA"/>
</dbReference>
<dbReference type="Pfam" id="PF15985">
    <property type="entry name" value="KH_6"/>
    <property type="match status" value="1"/>
</dbReference>
<reference evidence="10 11" key="1">
    <citation type="submission" date="2015-09" db="EMBL/GenBank/DDBJ databases">
        <title>Draft genome of the scarab beetle Oryctes borbonicus.</title>
        <authorList>
            <person name="Meyer J.M."/>
            <person name="Markov G.V."/>
            <person name="Baskaran P."/>
            <person name="Herrmann M."/>
            <person name="Sommer R.J."/>
            <person name="Roedelsperger C."/>
        </authorList>
    </citation>
    <scope>NUCLEOTIDE SEQUENCE [LARGE SCALE GENOMIC DNA]</scope>
    <source>
        <strain evidence="10">OB123</strain>
        <tissue evidence="10">Whole animal</tissue>
    </source>
</reference>
<comment type="subcellular location">
    <subcellularLocation>
        <location evidence="1">Nucleus</location>
    </subcellularLocation>
</comment>
<dbReference type="InterPro" id="IPR025721">
    <property type="entry name" value="Exosome_cplx_N_dom"/>
</dbReference>
<dbReference type="Pfam" id="PF21266">
    <property type="entry name" value="S1_RRP4"/>
    <property type="match status" value="1"/>
</dbReference>
<dbReference type="OrthoDB" id="1650at2759"/>
<keyword evidence="3" id="KW-0698">rRNA processing</keyword>
<dbReference type="Gene3D" id="2.40.50.140">
    <property type="entry name" value="Nucleic acid-binding proteins"/>
    <property type="match status" value="1"/>
</dbReference>
<evidence type="ECO:0000259" key="8">
    <source>
        <dbReference type="Pfam" id="PF15985"/>
    </source>
</evidence>
<evidence type="ECO:0000256" key="2">
    <source>
        <dbReference type="ARBA" id="ARBA00009155"/>
    </source>
</evidence>
<dbReference type="Proteomes" id="UP000051574">
    <property type="component" value="Unassembled WGS sequence"/>
</dbReference>
<dbReference type="GO" id="GO:0071034">
    <property type="term" value="P:CUT catabolic process"/>
    <property type="evidence" value="ECO:0007669"/>
    <property type="project" value="TreeGrafter"/>
</dbReference>
<dbReference type="SUPFAM" id="SSF50249">
    <property type="entry name" value="Nucleic acid-binding proteins"/>
    <property type="match status" value="1"/>
</dbReference>
<evidence type="ECO:0000256" key="6">
    <source>
        <dbReference type="ARBA" id="ARBA00023242"/>
    </source>
</evidence>
<evidence type="ECO:0000256" key="3">
    <source>
        <dbReference type="ARBA" id="ARBA00022552"/>
    </source>
</evidence>
<dbReference type="InterPro" id="IPR026699">
    <property type="entry name" value="Exosome_RNA_bind1/RRP40/RRP4"/>
</dbReference>
<dbReference type="GO" id="GO:0003723">
    <property type="term" value="F:RNA binding"/>
    <property type="evidence" value="ECO:0007669"/>
    <property type="project" value="UniProtKB-KW"/>
</dbReference>
<evidence type="ECO:0000256" key="1">
    <source>
        <dbReference type="ARBA" id="ARBA00004123"/>
    </source>
</evidence>
<feature type="domain" description="Exosome complex component N-terminal" evidence="7">
    <location>
        <begin position="27"/>
        <end position="61"/>
    </location>
</feature>
<evidence type="ECO:0000259" key="9">
    <source>
        <dbReference type="Pfam" id="PF21266"/>
    </source>
</evidence>
<feature type="domain" description="RRP4 S1" evidence="9">
    <location>
        <begin position="76"/>
        <end position="148"/>
    </location>
</feature>
<dbReference type="GO" id="GO:0000467">
    <property type="term" value="P:exonucleolytic trimming to generate mature 3'-end of 5.8S rRNA from tricistronic rRNA transcript (SSU-rRNA, 5.8S rRNA, LSU-rRNA)"/>
    <property type="evidence" value="ECO:0007669"/>
    <property type="project" value="TreeGrafter"/>
</dbReference>
<evidence type="ECO:0000256" key="4">
    <source>
        <dbReference type="ARBA" id="ARBA00022835"/>
    </source>
</evidence>
<dbReference type="InterPro" id="IPR036612">
    <property type="entry name" value="KH_dom_type_1_sf"/>
</dbReference>
<keyword evidence="4" id="KW-0271">Exosome</keyword>
<dbReference type="InterPro" id="IPR004088">
    <property type="entry name" value="KH_dom_type_1"/>
</dbReference>